<keyword evidence="11" id="KW-0325">Glycoprotein</keyword>
<evidence type="ECO:0000256" key="10">
    <source>
        <dbReference type="ARBA" id="ARBA00023170"/>
    </source>
</evidence>
<dbReference type="InterPro" id="IPR050122">
    <property type="entry name" value="RTK"/>
</dbReference>
<dbReference type="PROSITE" id="PS50022">
    <property type="entry name" value="FA58C_3"/>
    <property type="match status" value="1"/>
</dbReference>
<dbReference type="PROSITE" id="PS50011">
    <property type="entry name" value="PROTEIN_KINASE_DOM"/>
    <property type="match status" value="1"/>
</dbReference>
<evidence type="ECO:0000256" key="11">
    <source>
        <dbReference type="ARBA" id="ARBA00023180"/>
    </source>
</evidence>
<evidence type="ECO:0000256" key="2">
    <source>
        <dbReference type="ARBA" id="ARBA00022475"/>
    </source>
</evidence>
<dbReference type="PANTHER" id="PTHR24416:SF634">
    <property type="entry name" value="DISCOIDIN DOMAIN-CONTAINING RECEPTOR TYROSINE KINASE B"/>
    <property type="match status" value="1"/>
</dbReference>
<dbReference type="Gene3D" id="1.10.510.10">
    <property type="entry name" value="Transferase(Phosphotransferase) domain 1"/>
    <property type="match status" value="1"/>
</dbReference>
<dbReference type="SUPFAM" id="SSF49785">
    <property type="entry name" value="Galactose-binding domain-like"/>
    <property type="match status" value="1"/>
</dbReference>
<accession>A0A8S4P0U9</accession>
<dbReference type="GO" id="GO:0005518">
    <property type="term" value="F:collagen binding"/>
    <property type="evidence" value="ECO:0007669"/>
    <property type="project" value="TreeGrafter"/>
</dbReference>
<evidence type="ECO:0000256" key="7">
    <source>
        <dbReference type="ARBA" id="ARBA00022989"/>
    </source>
</evidence>
<evidence type="ECO:0000259" key="16">
    <source>
        <dbReference type="PROSITE" id="PS50022"/>
    </source>
</evidence>
<dbReference type="PANTHER" id="PTHR24416">
    <property type="entry name" value="TYROSINE-PROTEIN KINASE RECEPTOR"/>
    <property type="match status" value="1"/>
</dbReference>
<evidence type="ECO:0000256" key="1">
    <source>
        <dbReference type="ARBA" id="ARBA00004251"/>
    </source>
</evidence>
<dbReference type="AlphaFoldDB" id="A0A8S4P0U9"/>
<dbReference type="GO" id="GO:0043235">
    <property type="term" value="C:receptor complex"/>
    <property type="evidence" value="ECO:0007669"/>
    <property type="project" value="TreeGrafter"/>
</dbReference>
<dbReference type="Pfam" id="PF00754">
    <property type="entry name" value="F5_F8_type_C"/>
    <property type="match status" value="1"/>
</dbReference>
<evidence type="ECO:0000256" key="5">
    <source>
        <dbReference type="ARBA" id="ARBA00022741"/>
    </source>
</evidence>
<gene>
    <name evidence="17" type="ORF">OFUS_LOCUS12095</name>
</gene>
<dbReference type="InterPro" id="IPR011009">
    <property type="entry name" value="Kinase-like_dom_sf"/>
</dbReference>
<keyword evidence="2" id="KW-1003">Cell membrane</keyword>
<dbReference type="GO" id="GO:0005524">
    <property type="term" value="F:ATP binding"/>
    <property type="evidence" value="ECO:0007669"/>
    <property type="project" value="UniProtKB-KW"/>
</dbReference>
<dbReference type="GO" id="GO:0038062">
    <property type="term" value="F:protein tyrosine kinase collagen receptor activity"/>
    <property type="evidence" value="ECO:0007669"/>
    <property type="project" value="TreeGrafter"/>
</dbReference>
<protein>
    <recommendedName>
        <fullName evidence="19">Discoidin domain-containing receptor 2</fullName>
    </recommendedName>
</protein>
<dbReference type="Proteomes" id="UP000749559">
    <property type="component" value="Unassembled WGS sequence"/>
</dbReference>
<dbReference type="CDD" id="cd05051">
    <property type="entry name" value="PTKc_DDR"/>
    <property type="match status" value="1"/>
</dbReference>
<sequence length="1022" mass="115161">MTFIATSKTFSIDLETVKFTERKNRSYWKTRRKLVVTPMMGALLLAILMIQGSMALELGDKCKKDLGMKRNGIPDSAITASSSYDEKSVGPRYSRIRSEEKGGAWCPLATIGKDVYEWLQIDLGNLTVITMVETQGRFGNGQGQEFAEYYVLEYQRTDNGPFKRFRNRQSQEVFNGNTNTYIAEMNDVKPPIIARRIRIVPYSLHQRTICMRVELYGCAWTDGVVSYDMPQGQRRGSEVDLLDFTYDGLIKDNYLSGGLGQLTDGDEGESNFRLDRHSLGRKGYGWIGWRNDSTTMKPITIKFTFDTVRNFTEIRLHCNNMFSKDVRVFRTAMIYFSVGGEYFQPEPAKFTFMKDELMEYARTVIIPIKHRIGKFIQLELTFEARWMMISEIQFKSTPAVGNNITTEVAPPTTIATTTLSTPAPTVPVGDSYETGNNPGVSKPGGPAGGKNEGSSRNNKTNGGSPGDFGGKDDKGVGQKPSKPLDDQYIGIIIGALCALIFILIGIIIFCCRMRRKKQKLSKAPDQVTLESLRDMHPMPLINGKLSNGNTYKCIATSDDIDSDKDTDKCNNDLMYNETNATNNGIQARKLPEVPTPDSSDTLTSREYAVPDVTKSALVVSLPPQQPILPVNPPPSYNPGFMEPPPYPNAPPYHTHEPGHFQDHEFYASEDVINIPNIQGVTGNSIYAAPNPDLLSRLSEGELNIVEFPHDNMKFREKLGEGQFGEVHLCEAYGMGELLTGEELIPGRPARSFLVAVKILRPDATDQARIDFNKEIRIMSKLKDPNVVPVLGVCTKQEPLCMIVEYMKYGDLHQYLVNHVPDNTLTRHTGANIMSYGSLIYMATQIASGMKYLESLNMVHRDLATRNCLVGSHYTIKISDFGMSRSLYSSDYYRIEGRAVLPIRWMAWESILLGKFTSKSDVWSFGVTLWEVLTMAKEHPYEGLTDEQVIENCGHFYRNDGKENYLPKPDMCPKEIYDLMCECWNRTEAGRPPFREIHMFLQRKNMGFDPKDEKMSLCKVPVC</sequence>
<dbReference type="PROSITE" id="PS00109">
    <property type="entry name" value="PROTEIN_KINASE_TYR"/>
    <property type="match status" value="1"/>
</dbReference>
<feature type="domain" description="F5/8 type C" evidence="16">
    <location>
        <begin position="62"/>
        <end position="218"/>
    </location>
</feature>
<keyword evidence="10" id="KW-0675">Receptor</keyword>
<evidence type="ECO:0000256" key="9">
    <source>
        <dbReference type="ARBA" id="ARBA00023157"/>
    </source>
</evidence>
<keyword evidence="4" id="KW-0732">Signal</keyword>
<feature type="domain" description="Protein kinase" evidence="15">
    <location>
        <begin position="712"/>
        <end position="1000"/>
    </location>
</feature>
<evidence type="ECO:0000313" key="18">
    <source>
        <dbReference type="Proteomes" id="UP000749559"/>
    </source>
</evidence>
<dbReference type="InterPro" id="IPR008979">
    <property type="entry name" value="Galactose-bd-like_sf"/>
</dbReference>
<dbReference type="Pfam" id="PF21114">
    <property type="entry name" value="DDR1-2_DS-like"/>
    <property type="match status" value="1"/>
</dbReference>
<evidence type="ECO:0000256" key="8">
    <source>
        <dbReference type="ARBA" id="ARBA00023136"/>
    </source>
</evidence>
<keyword evidence="6" id="KW-0067">ATP-binding</keyword>
<dbReference type="Pfam" id="PF07714">
    <property type="entry name" value="PK_Tyr_Ser-Thr"/>
    <property type="match status" value="1"/>
</dbReference>
<keyword evidence="9" id="KW-1015">Disulfide bond</keyword>
<dbReference type="InterPro" id="IPR000421">
    <property type="entry name" value="FA58C"/>
</dbReference>
<dbReference type="SMART" id="SM00219">
    <property type="entry name" value="TyrKc"/>
    <property type="match status" value="1"/>
</dbReference>
<dbReference type="FunFam" id="1.10.510.10:FF:000053">
    <property type="entry name" value="Epithelial discoidin domain-containing receptor 1"/>
    <property type="match status" value="1"/>
</dbReference>
<feature type="compositionally biased region" description="Low complexity" evidence="13">
    <location>
        <begin position="415"/>
        <end position="428"/>
    </location>
</feature>
<comment type="subcellular location">
    <subcellularLocation>
        <location evidence="1">Cell membrane</location>
        <topology evidence="1">Single-pass type I membrane protein</topology>
    </subcellularLocation>
</comment>
<evidence type="ECO:0000259" key="15">
    <source>
        <dbReference type="PROSITE" id="PS50011"/>
    </source>
</evidence>
<dbReference type="OrthoDB" id="6071166at2759"/>
<name>A0A8S4P0U9_OWEFU</name>
<keyword evidence="18" id="KW-1185">Reference proteome</keyword>
<dbReference type="GO" id="GO:0051897">
    <property type="term" value="P:positive regulation of phosphatidylinositol 3-kinase/protein kinase B signal transduction"/>
    <property type="evidence" value="ECO:0007669"/>
    <property type="project" value="TreeGrafter"/>
</dbReference>
<feature type="compositionally biased region" description="Polar residues" evidence="13">
    <location>
        <begin position="452"/>
        <end position="461"/>
    </location>
</feature>
<dbReference type="PROSITE" id="PS01286">
    <property type="entry name" value="FA58C_2"/>
    <property type="match status" value="1"/>
</dbReference>
<dbReference type="SUPFAM" id="SSF56112">
    <property type="entry name" value="Protein kinase-like (PK-like)"/>
    <property type="match status" value="1"/>
</dbReference>
<dbReference type="GO" id="GO:0005886">
    <property type="term" value="C:plasma membrane"/>
    <property type="evidence" value="ECO:0007669"/>
    <property type="project" value="UniProtKB-SubCell"/>
</dbReference>
<dbReference type="CDD" id="cd00057">
    <property type="entry name" value="FA58C"/>
    <property type="match status" value="1"/>
</dbReference>
<evidence type="ECO:0000256" key="14">
    <source>
        <dbReference type="SAM" id="Phobius"/>
    </source>
</evidence>
<proteinExistence type="inferred from homology"/>
<dbReference type="EMBL" id="CAIIXF020000006">
    <property type="protein sequence ID" value="CAH1786141.1"/>
    <property type="molecule type" value="Genomic_DNA"/>
</dbReference>
<dbReference type="InterPro" id="IPR001245">
    <property type="entry name" value="Ser-Thr/Tyr_kinase_cat_dom"/>
</dbReference>
<dbReference type="FunFam" id="2.60.120.260:FF:000007">
    <property type="entry name" value="Discoidin domain receptor tyrosine kinase 1"/>
    <property type="match status" value="1"/>
</dbReference>
<dbReference type="InterPro" id="IPR020635">
    <property type="entry name" value="Tyr_kinase_cat_dom"/>
</dbReference>
<dbReference type="InterPro" id="IPR008266">
    <property type="entry name" value="Tyr_kinase_AS"/>
</dbReference>
<comment type="caution">
    <text evidence="17">The sequence shown here is derived from an EMBL/GenBank/DDBJ whole genome shotgun (WGS) entry which is preliminary data.</text>
</comment>
<comment type="similarity">
    <text evidence="12">Belongs to the protein kinase superfamily. Tyr protein kinase family. Insulin receptor subfamily.</text>
</comment>
<evidence type="ECO:0000313" key="17">
    <source>
        <dbReference type="EMBL" id="CAH1786141.1"/>
    </source>
</evidence>
<dbReference type="Gene3D" id="3.30.200.20">
    <property type="entry name" value="Phosphorylase Kinase, domain 1"/>
    <property type="match status" value="1"/>
</dbReference>
<dbReference type="InterPro" id="IPR048525">
    <property type="entry name" value="DDR1-2_DS-like"/>
</dbReference>
<feature type="transmembrane region" description="Helical" evidence="14">
    <location>
        <begin position="488"/>
        <end position="511"/>
    </location>
</feature>
<feature type="region of interest" description="Disordered" evidence="13">
    <location>
        <begin position="415"/>
        <end position="480"/>
    </location>
</feature>
<evidence type="ECO:0008006" key="19">
    <source>
        <dbReference type="Google" id="ProtNLM"/>
    </source>
</evidence>
<dbReference type="Gene3D" id="2.60.120.260">
    <property type="entry name" value="Galactose-binding domain-like"/>
    <property type="match status" value="1"/>
</dbReference>
<evidence type="ECO:0000256" key="13">
    <source>
        <dbReference type="SAM" id="MobiDB-lite"/>
    </source>
</evidence>
<keyword evidence="3 14" id="KW-0812">Transmembrane</keyword>
<dbReference type="PROSITE" id="PS01285">
    <property type="entry name" value="FA58C_1"/>
    <property type="match status" value="1"/>
</dbReference>
<dbReference type="Gene3D" id="2.60.120.1190">
    <property type="match status" value="1"/>
</dbReference>
<dbReference type="InterPro" id="IPR000719">
    <property type="entry name" value="Prot_kinase_dom"/>
</dbReference>
<feature type="transmembrane region" description="Helical" evidence="14">
    <location>
        <begin position="34"/>
        <end position="56"/>
    </location>
</feature>
<evidence type="ECO:0000256" key="4">
    <source>
        <dbReference type="ARBA" id="ARBA00022729"/>
    </source>
</evidence>
<dbReference type="GO" id="GO:0010976">
    <property type="term" value="P:positive regulation of neuron projection development"/>
    <property type="evidence" value="ECO:0007669"/>
    <property type="project" value="TreeGrafter"/>
</dbReference>
<keyword evidence="7 14" id="KW-1133">Transmembrane helix</keyword>
<keyword evidence="5" id="KW-0547">Nucleotide-binding</keyword>
<dbReference type="PRINTS" id="PR00109">
    <property type="entry name" value="TYRKINASE"/>
</dbReference>
<organism evidence="17 18">
    <name type="scientific">Owenia fusiformis</name>
    <name type="common">Polychaete worm</name>
    <dbReference type="NCBI Taxonomy" id="6347"/>
    <lineage>
        <taxon>Eukaryota</taxon>
        <taxon>Metazoa</taxon>
        <taxon>Spiralia</taxon>
        <taxon>Lophotrochozoa</taxon>
        <taxon>Annelida</taxon>
        <taxon>Polychaeta</taxon>
        <taxon>Sedentaria</taxon>
        <taxon>Canalipalpata</taxon>
        <taxon>Sabellida</taxon>
        <taxon>Oweniida</taxon>
        <taxon>Oweniidae</taxon>
        <taxon>Owenia</taxon>
    </lineage>
</organism>
<evidence type="ECO:0000256" key="3">
    <source>
        <dbReference type="ARBA" id="ARBA00022692"/>
    </source>
</evidence>
<dbReference type="SMART" id="SM00231">
    <property type="entry name" value="FA58C"/>
    <property type="match status" value="1"/>
</dbReference>
<keyword evidence="8 14" id="KW-0472">Membrane</keyword>
<evidence type="ECO:0000256" key="12">
    <source>
        <dbReference type="ARBA" id="ARBA00061639"/>
    </source>
</evidence>
<reference evidence="17" key="1">
    <citation type="submission" date="2022-03" db="EMBL/GenBank/DDBJ databases">
        <authorList>
            <person name="Martin C."/>
        </authorList>
    </citation>
    <scope>NUCLEOTIDE SEQUENCE</scope>
</reference>
<evidence type="ECO:0000256" key="6">
    <source>
        <dbReference type="ARBA" id="ARBA00022840"/>
    </source>
</evidence>